<keyword evidence="9" id="KW-0808">Transferase</keyword>
<dbReference type="GO" id="GO:0032259">
    <property type="term" value="P:methylation"/>
    <property type="evidence" value="ECO:0007669"/>
    <property type="project" value="UniProtKB-KW"/>
</dbReference>
<keyword evidence="4" id="KW-0560">Oxidoreductase</keyword>
<keyword evidence="2" id="KW-0001">2Fe-2S</keyword>
<dbReference type="InterPro" id="IPR036010">
    <property type="entry name" value="2Fe-2S_ferredoxin-like_sf"/>
</dbReference>
<dbReference type="Pfam" id="PF00111">
    <property type="entry name" value="Fer2"/>
    <property type="match status" value="1"/>
</dbReference>
<evidence type="ECO:0000313" key="10">
    <source>
        <dbReference type="Proteomes" id="UP000247551"/>
    </source>
</evidence>
<dbReference type="SUPFAM" id="SSF54292">
    <property type="entry name" value="2Fe-2S ferredoxin-like"/>
    <property type="match status" value="1"/>
</dbReference>
<dbReference type="InterPro" id="IPR050415">
    <property type="entry name" value="MRET"/>
</dbReference>
<dbReference type="SUPFAM" id="SSF63380">
    <property type="entry name" value="Riboflavin synthase domain-like"/>
    <property type="match status" value="1"/>
</dbReference>
<dbReference type="PRINTS" id="PR00409">
    <property type="entry name" value="PHDIOXRDTASE"/>
</dbReference>
<dbReference type="Gene3D" id="2.40.30.10">
    <property type="entry name" value="Translation factors"/>
    <property type="match status" value="1"/>
</dbReference>
<dbReference type="InterPro" id="IPR001041">
    <property type="entry name" value="2Fe-2S_ferredoxin-type"/>
</dbReference>
<dbReference type="Gene3D" id="3.10.20.30">
    <property type="match status" value="1"/>
</dbReference>
<dbReference type="Gene3D" id="3.40.50.80">
    <property type="entry name" value="Nucleotide-binding domain of ferredoxin-NADP reductase (FNR) module"/>
    <property type="match status" value="1"/>
</dbReference>
<dbReference type="CDD" id="cd00207">
    <property type="entry name" value="fer2"/>
    <property type="match status" value="1"/>
</dbReference>
<dbReference type="GO" id="GO:0008168">
    <property type="term" value="F:methyltransferase activity"/>
    <property type="evidence" value="ECO:0007669"/>
    <property type="project" value="UniProtKB-KW"/>
</dbReference>
<gene>
    <name evidence="9" type="ORF">DFP75_11176</name>
</gene>
<keyword evidence="5" id="KW-0408">Iron</keyword>
<dbReference type="PROSITE" id="PS51085">
    <property type="entry name" value="2FE2S_FER_2"/>
    <property type="match status" value="1"/>
</dbReference>
<keyword evidence="3" id="KW-0479">Metal-binding</keyword>
<keyword evidence="10" id="KW-1185">Reference proteome</keyword>
<sequence>MIPVIVRNMVTEARGIVRVVLGSVDGSALPAFEAGAHIDIKLPSGLTRQYSLCRLQEDAQYYEIAVLKDPQSRGGSVEVHSLNIGDSVSISEPKNHFPLVETNRHSILVAGGIGVTPMLPMAQHLQKMGLPFEFHYCAKSPETAAFASALASSSFADKMHFHYSQVAGSSRMDVVNVLSCHSNDSELYICGPADFISGVLQQAKMLGWPEERLHREFFAAPALDENVSENTAFKVKIHSSGELFDVQADESIFEVLDRNGVFLAVSCESGVCGTCQTGVIDGTPDHRDVFLTDKEHAQGKLVMPCCSRSKTPVLELDL</sequence>
<dbReference type="InterPro" id="IPR012675">
    <property type="entry name" value="Beta-grasp_dom_sf"/>
</dbReference>
<keyword evidence="9" id="KW-0489">Methyltransferase</keyword>
<evidence type="ECO:0000256" key="2">
    <source>
        <dbReference type="ARBA" id="ARBA00022714"/>
    </source>
</evidence>
<dbReference type="Proteomes" id="UP000247551">
    <property type="component" value="Unassembled WGS sequence"/>
</dbReference>
<dbReference type="RefSeq" id="WP_110577204.1">
    <property type="nucleotide sequence ID" value="NZ_QKLW01000011.1"/>
</dbReference>
<keyword evidence="1" id="KW-0285">Flavoprotein</keyword>
<reference evidence="9 10" key="1">
    <citation type="submission" date="2018-06" db="EMBL/GenBank/DDBJ databases">
        <title>Genomic Encyclopedia of Type Strains, Phase III (KMG-III): the genomes of soil and plant-associated and newly described type strains.</title>
        <authorList>
            <person name="Whitman W."/>
        </authorList>
    </citation>
    <scope>NUCLEOTIDE SEQUENCE [LARGE SCALE GENOMIC DNA]</scope>
    <source>
        <strain evidence="9 10">CECT 7730</strain>
    </source>
</reference>
<accession>A0A318UTC9</accession>
<dbReference type="InterPro" id="IPR017938">
    <property type="entry name" value="Riboflavin_synthase-like_b-brl"/>
</dbReference>
<keyword evidence="6" id="KW-0411">Iron-sulfur</keyword>
<comment type="caution">
    <text evidence="9">The sequence shown here is derived from an EMBL/GenBank/DDBJ whole genome shotgun (WGS) entry which is preliminary data.</text>
</comment>
<feature type="domain" description="FAD-binding FR-type" evidence="8">
    <location>
        <begin position="1"/>
        <end position="100"/>
    </location>
</feature>
<evidence type="ECO:0000256" key="1">
    <source>
        <dbReference type="ARBA" id="ARBA00022630"/>
    </source>
</evidence>
<evidence type="ECO:0000259" key="7">
    <source>
        <dbReference type="PROSITE" id="PS51085"/>
    </source>
</evidence>
<name>A0A318UTC9_9GAMM</name>
<evidence type="ECO:0000313" key="9">
    <source>
        <dbReference type="EMBL" id="PYF78657.1"/>
    </source>
</evidence>
<feature type="domain" description="2Fe-2S ferredoxin-type" evidence="7">
    <location>
        <begin position="233"/>
        <end position="318"/>
    </location>
</feature>
<dbReference type="PROSITE" id="PS51384">
    <property type="entry name" value="FAD_FR"/>
    <property type="match status" value="1"/>
</dbReference>
<dbReference type="InterPro" id="IPR006058">
    <property type="entry name" value="2Fe2S_fd_BS"/>
</dbReference>
<evidence type="ECO:0000256" key="5">
    <source>
        <dbReference type="ARBA" id="ARBA00023004"/>
    </source>
</evidence>
<dbReference type="InterPro" id="IPR039261">
    <property type="entry name" value="FNR_nucleotide-bd"/>
</dbReference>
<dbReference type="GO" id="GO:0016491">
    <property type="term" value="F:oxidoreductase activity"/>
    <property type="evidence" value="ECO:0007669"/>
    <property type="project" value="UniProtKB-KW"/>
</dbReference>
<dbReference type="CDD" id="cd06185">
    <property type="entry name" value="PDR_like"/>
    <property type="match status" value="1"/>
</dbReference>
<dbReference type="PANTHER" id="PTHR47354">
    <property type="entry name" value="NADH OXIDOREDUCTASE HCR"/>
    <property type="match status" value="1"/>
</dbReference>
<dbReference type="AlphaFoldDB" id="A0A318UTC9"/>
<protein>
    <submittedName>
        <fullName evidence="9">Vanillate O-demethylase ferredoxin subunit</fullName>
    </submittedName>
</protein>
<dbReference type="PROSITE" id="PS00197">
    <property type="entry name" value="2FE2S_FER_1"/>
    <property type="match status" value="1"/>
</dbReference>
<evidence type="ECO:0000256" key="6">
    <source>
        <dbReference type="ARBA" id="ARBA00023014"/>
    </source>
</evidence>
<dbReference type="InterPro" id="IPR017927">
    <property type="entry name" value="FAD-bd_FR_type"/>
</dbReference>
<dbReference type="GO" id="GO:0051537">
    <property type="term" value="F:2 iron, 2 sulfur cluster binding"/>
    <property type="evidence" value="ECO:0007669"/>
    <property type="project" value="UniProtKB-KW"/>
</dbReference>
<proteinExistence type="predicted"/>
<dbReference type="EMBL" id="QKLW01000011">
    <property type="protein sequence ID" value="PYF78657.1"/>
    <property type="molecule type" value="Genomic_DNA"/>
</dbReference>
<evidence type="ECO:0000256" key="4">
    <source>
        <dbReference type="ARBA" id="ARBA00023002"/>
    </source>
</evidence>
<organism evidence="9 10">
    <name type="scientific">Marinomonas alcarazii</name>
    <dbReference type="NCBI Taxonomy" id="491949"/>
    <lineage>
        <taxon>Bacteria</taxon>
        <taxon>Pseudomonadati</taxon>
        <taxon>Pseudomonadota</taxon>
        <taxon>Gammaproteobacteria</taxon>
        <taxon>Oceanospirillales</taxon>
        <taxon>Oceanospirillaceae</taxon>
        <taxon>Marinomonas</taxon>
    </lineage>
</organism>
<dbReference type="SUPFAM" id="SSF52343">
    <property type="entry name" value="Ferredoxin reductase-like, C-terminal NADP-linked domain"/>
    <property type="match status" value="1"/>
</dbReference>
<evidence type="ECO:0000259" key="8">
    <source>
        <dbReference type="PROSITE" id="PS51384"/>
    </source>
</evidence>
<dbReference type="GO" id="GO:0046872">
    <property type="term" value="F:metal ion binding"/>
    <property type="evidence" value="ECO:0007669"/>
    <property type="project" value="UniProtKB-KW"/>
</dbReference>
<evidence type="ECO:0000256" key="3">
    <source>
        <dbReference type="ARBA" id="ARBA00022723"/>
    </source>
</evidence>
<dbReference type="PANTHER" id="PTHR47354:SF1">
    <property type="entry name" value="CARNITINE MONOOXYGENASE REDUCTASE SUBUNIT"/>
    <property type="match status" value="1"/>
</dbReference>